<dbReference type="EMBL" id="CATQJA010002710">
    <property type="protein sequence ID" value="CAJ0587275.1"/>
    <property type="molecule type" value="Genomic_DNA"/>
</dbReference>
<feature type="signal peptide" evidence="1">
    <location>
        <begin position="1"/>
        <end position="15"/>
    </location>
</feature>
<accession>A0AA36DJ01</accession>
<evidence type="ECO:0000313" key="3">
    <source>
        <dbReference type="Proteomes" id="UP001177023"/>
    </source>
</evidence>
<evidence type="ECO:0000256" key="1">
    <source>
        <dbReference type="SAM" id="SignalP"/>
    </source>
</evidence>
<feature type="non-terminal residue" evidence="2">
    <location>
        <position position="1"/>
    </location>
</feature>
<keyword evidence="1" id="KW-0732">Signal</keyword>
<protein>
    <recommendedName>
        <fullName evidence="4">Secreted protein</fullName>
    </recommendedName>
</protein>
<organism evidence="2 3">
    <name type="scientific">Mesorhabditis spiculigera</name>
    <dbReference type="NCBI Taxonomy" id="96644"/>
    <lineage>
        <taxon>Eukaryota</taxon>
        <taxon>Metazoa</taxon>
        <taxon>Ecdysozoa</taxon>
        <taxon>Nematoda</taxon>
        <taxon>Chromadorea</taxon>
        <taxon>Rhabditida</taxon>
        <taxon>Rhabditina</taxon>
        <taxon>Rhabditomorpha</taxon>
        <taxon>Rhabditoidea</taxon>
        <taxon>Rhabditidae</taxon>
        <taxon>Mesorhabditinae</taxon>
        <taxon>Mesorhabditis</taxon>
    </lineage>
</organism>
<gene>
    <name evidence="2" type="ORF">MSPICULIGERA_LOCUS25252</name>
</gene>
<dbReference type="Proteomes" id="UP001177023">
    <property type="component" value="Unassembled WGS sequence"/>
</dbReference>
<name>A0AA36DJ01_9BILA</name>
<evidence type="ECO:0008006" key="4">
    <source>
        <dbReference type="Google" id="ProtNLM"/>
    </source>
</evidence>
<evidence type="ECO:0000313" key="2">
    <source>
        <dbReference type="EMBL" id="CAJ0587275.1"/>
    </source>
</evidence>
<feature type="chain" id="PRO_5041317580" description="Secreted protein" evidence="1">
    <location>
        <begin position="16"/>
        <end position="101"/>
    </location>
</feature>
<proteinExistence type="predicted"/>
<dbReference type="AlphaFoldDB" id="A0AA36DJ01"/>
<comment type="caution">
    <text evidence="2">The sequence shown here is derived from an EMBL/GenBank/DDBJ whole genome shotgun (WGS) entry which is preliminary data.</text>
</comment>
<reference evidence="2" key="1">
    <citation type="submission" date="2023-06" db="EMBL/GenBank/DDBJ databases">
        <authorList>
            <person name="Delattre M."/>
        </authorList>
    </citation>
    <scope>NUCLEOTIDE SEQUENCE</scope>
    <source>
        <strain evidence="2">AF72</strain>
    </source>
</reference>
<keyword evidence="3" id="KW-1185">Reference proteome</keyword>
<sequence>MKLLLLFAFFGAVSMYGLVCDECENPGRLAFDDTVKLGELVELPDGCLRLPVSCKNGKKLLFNGKLQLAPPISLKCHMERWYYEPKDQEVWAITCKPPKNG</sequence>